<organism evidence="1">
    <name type="scientific">Nicotiana tabacum</name>
    <name type="common">Common tobacco</name>
    <dbReference type="NCBI Taxonomy" id="4097"/>
    <lineage>
        <taxon>Eukaryota</taxon>
        <taxon>Viridiplantae</taxon>
        <taxon>Streptophyta</taxon>
        <taxon>Embryophyta</taxon>
        <taxon>Tracheophyta</taxon>
        <taxon>Spermatophyta</taxon>
        <taxon>Magnoliopsida</taxon>
        <taxon>eudicotyledons</taxon>
        <taxon>Gunneridae</taxon>
        <taxon>Pentapetalae</taxon>
        <taxon>asterids</taxon>
        <taxon>lamiids</taxon>
        <taxon>Solanales</taxon>
        <taxon>Solanaceae</taxon>
        <taxon>Nicotianoideae</taxon>
        <taxon>Nicotianeae</taxon>
        <taxon>Nicotiana</taxon>
    </lineage>
</organism>
<reference evidence="1" key="1">
    <citation type="submission" date="2025-08" db="UniProtKB">
        <authorList>
            <consortium name="RefSeq"/>
        </authorList>
    </citation>
    <scope>IDENTIFICATION</scope>
</reference>
<dbReference type="PaxDb" id="4097-A0A1S4B640"/>
<dbReference type="PANTHER" id="PTHR47481:SF36">
    <property type="entry name" value="CCHC-TYPE DOMAIN-CONTAINING PROTEIN"/>
    <property type="match status" value="1"/>
</dbReference>
<dbReference type="KEGG" id="nta:107804904"/>
<name>A0A1S4B640_TOBAC</name>
<dbReference type="RefSeq" id="XP_016484341.1">
    <property type="nucleotide sequence ID" value="XM_016628855.1"/>
</dbReference>
<protein>
    <recommendedName>
        <fullName evidence="2">Retrovirus-related Pol polyprotein from transposon TNT 1-94</fullName>
    </recommendedName>
</protein>
<accession>A0A1S4B640</accession>
<dbReference type="PANTHER" id="PTHR47481">
    <property type="match status" value="1"/>
</dbReference>
<dbReference type="OMA" id="WRHINAK"/>
<evidence type="ECO:0008006" key="2">
    <source>
        <dbReference type="Google" id="ProtNLM"/>
    </source>
</evidence>
<sequence length="198" mass="22504">MESCFIGEDLWEVVNGSNTSPPADAPENSNALKKWRHINAKAEFILKRPISPNLFDHIIRCKSAHEIWRTFDRLFNKKDEARLQILENELANTTQGNLSIAEYFLKVKNLCSEISLLNPDEAMSEARIRRIIIRSLTLCYIDSRMGSTPSLEEFKNFLSSQELLAKQMAGVFVKEGKGNALIADKGNFKGKSRDSLHF</sequence>
<dbReference type="AlphaFoldDB" id="A0A1S4B640"/>
<dbReference type="Pfam" id="PF14223">
    <property type="entry name" value="Retrotran_gag_2"/>
    <property type="match status" value="1"/>
</dbReference>
<evidence type="ECO:0000313" key="1">
    <source>
        <dbReference type="RefSeq" id="XP_016484341.1"/>
    </source>
</evidence>
<gene>
    <name evidence="1" type="primary">LOC107804904</name>
</gene>
<proteinExistence type="predicted"/>
<dbReference type="OrthoDB" id="1300516at2759"/>